<dbReference type="SUPFAM" id="SSF51556">
    <property type="entry name" value="Metallo-dependent hydrolases"/>
    <property type="match status" value="1"/>
</dbReference>
<dbReference type="GO" id="GO:0016787">
    <property type="term" value="F:hydrolase activity"/>
    <property type="evidence" value="ECO:0007669"/>
    <property type="project" value="UniProtKB-KW"/>
</dbReference>
<comment type="similarity">
    <text evidence="1">Belongs to the metallo-dependent hydrolases superfamily.</text>
</comment>
<keyword evidence="4" id="KW-1185">Reference proteome</keyword>
<evidence type="ECO:0000313" key="3">
    <source>
        <dbReference type="EMBL" id="TXN29483.1"/>
    </source>
</evidence>
<organism evidence="3 4">
    <name type="scientific">Lacisediminihabitans profunda</name>
    <dbReference type="NCBI Taxonomy" id="2594790"/>
    <lineage>
        <taxon>Bacteria</taxon>
        <taxon>Bacillati</taxon>
        <taxon>Actinomycetota</taxon>
        <taxon>Actinomycetes</taxon>
        <taxon>Micrococcales</taxon>
        <taxon>Microbacteriaceae</taxon>
        <taxon>Lacisediminihabitans</taxon>
    </lineage>
</organism>
<sequence>MLFDAHCHAWRRWPYDTAVPDPETRGSIEALLYEMDTHDVERAAVVCARIGGGAGGAGFANDDNNDYVARFAAAHPDRITPWVDVDCLWREEHHSPGAADRLRAEIERTGAGGFTHYVTPDANDGWLASDDAGEFFRFAADSGLIASLALSAAWFGDLRPVAAANPGLPVLIHHMSHPSSAVEFDALVALGDLPNVGVKISGFNYNASEHWEFPYPEAQEIFRAIVDGFGSERLYWGSDFPASRDHLTYRQSIEAVLSHADFLSPGQLAGIMGDNLATLVAEPRLTTLIDNDPNQHHPTRK</sequence>
<dbReference type="EMBL" id="VRMG01000009">
    <property type="protein sequence ID" value="TXN29483.1"/>
    <property type="molecule type" value="Genomic_DNA"/>
</dbReference>
<gene>
    <name evidence="3" type="ORF">FVP33_15090</name>
</gene>
<dbReference type="Proteomes" id="UP000321379">
    <property type="component" value="Unassembled WGS sequence"/>
</dbReference>
<dbReference type="InterPro" id="IPR052350">
    <property type="entry name" value="Metallo-dep_Lactonases"/>
</dbReference>
<protein>
    <submittedName>
        <fullName evidence="3">Amidohydrolase</fullName>
    </submittedName>
</protein>
<evidence type="ECO:0000313" key="4">
    <source>
        <dbReference type="Proteomes" id="UP000321379"/>
    </source>
</evidence>
<dbReference type="Pfam" id="PF04909">
    <property type="entry name" value="Amidohydro_2"/>
    <property type="match status" value="1"/>
</dbReference>
<dbReference type="Gene3D" id="3.20.20.140">
    <property type="entry name" value="Metal-dependent hydrolases"/>
    <property type="match status" value="1"/>
</dbReference>
<accession>A0A5C8UMC8</accession>
<reference evidence="3 4" key="1">
    <citation type="submission" date="2019-08" db="EMBL/GenBank/DDBJ databases">
        <title>Bacterial whole genome sequence for Glaciihabitans sp. CHu50b-6-2.</title>
        <authorList>
            <person name="Jin L."/>
        </authorList>
    </citation>
    <scope>NUCLEOTIDE SEQUENCE [LARGE SCALE GENOMIC DNA]</scope>
    <source>
        <strain evidence="3 4">CHu50b-6-2</strain>
    </source>
</reference>
<dbReference type="RefSeq" id="WP_147784499.1">
    <property type="nucleotide sequence ID" value="NZ_VRMG01000009.1"/>
</dbReference>
<proteinExistence type="inferred from homology"/>
<keyword evidence="3" id="KW-0378">Hydrolase</keyword>
<dbReference type="PANTHER" id="PTHR43569">
    <property type="entry name" value="AMIDOHYDROLASE"/>
    <property type="match status" value="1"/>
</dbReference>
<feature type="domain" description="Amidohydrolase-related" evidence="2">
    <location>
        <begin position="4"/>
        <end position="275"/>
    </location>
</feature>
<name>A0A5C8UMC8_9MICO</name>
<comment type="caution">
    <text evidence="3">The sequence shown here is derived from an EMBL/GenBank/DDBJ whole genome shotgun (WGS) entry which is preliminary data.</text>
</comment>
<evidence type="ECO:0000256" key="1">
    <source>
        <dbReference type="ARBA" id="ARBA00038310"/>
    </source>
</evidence>
<evidence type="ECO:0000259" key="2">
    <source>
        <dbReference type="Pfam" id="PF04909"/>
    </source>
</evidence>
<dbReference type="AlphaFoldDB" id="A0A5C8UMC8"/>
<dbReference type="InterPro" id="IPR006680">
    <property type="entry name" value="Amidohydro-rel"/>
</dbReference>
<dbReference type="InterPro" id="IPR032466">
    <property type="entry name" value="Metal_Hydrolase"/>
</dbReference>
<dbReference type="PANTHER" id="PTHR43569:SF2">
    <property type="entry name" value="AMIDOHYDROLASE-RELATED DOMAIN-CONTAINING PROTEIN"/>
    <property type="match status" value="1"/>
</dbReference>